<organism evidence="9 10">
    <name type="scientific">Nepenthes gracilis</name>
    <name type="common">Slender pitcher plant</name>
    <dbReference type="NCBI Taxonomy" id="150966"/>
    <lineage>
        <taxon>Eukaryota</taxon>
        <taxon>Viridiplantae</taxon>
        <taxon>Streptophyta</taxon>
        <taxon>Embryophyta</taxon>
        <taxon>Tracheophyta</taxon>
        <taxon>Spermatophyta</taxon>
        <taxon>Magnoliopsida</taxon>
        <taxon>eudicotyledons</taxon>
        <taxon>Gunneridae</taxon>
        <taxon>Pentapetalae</taxon>
        <taxon>Caryophyllales</taxon>
        <taxon>Nepenthaceae</taxon>
        <taxon>Nepenthes</taxon>
    </lineage>
</organism>
<dbReference type="EC" id="2.4.99.12" evidence="2"/>
<dbReference type="InterPro" id="IPR038107">
    <property type="entry name" value="Glycos_transf_N_sf"/>
</dbReference>
<feature type="site" description="Transition state stabilizer" evidence="7">
    <location>
        <position position="138"/>
    </location>
</feature>
<feature type="site" description="Transition state stabilizer" evidence="7">
    <location>
        <position position="218"/>
    </location>
</feature>
<comment type="similarity">
    <text evidence="1">Belongs to the glycosyltransferase group 1 family. Glycosyltransferase 30 subfamily.</text>
</comment>
<evidence type="ECO:0000256" key="2">
    <source>
        <dbReference type="ARBA" id="ARBA00012621"/>
    </source>
</evidence>
<evidence type="ECO:0000256" key="4">
    <source>
        <dbReference type="ARBA" id="ARBA00031445"/>
    </source>
</evidence>
<dbReference type="GO" id="GO:0009245">
    <property type="term" value="P:lipid A biosynthetic process"/>
    <property type="evidence" value="ECO:0007669"/>
    <property type="project" value="TreeGrafter"/>
</dbReference>
<dbReference type="GO" id="GO:0005886">
    <property type="term" value="C:plasma membrane"/>
    <property type="evidence" value="ECO:0007669"/>
    <property type="project" value="TreeGrafter"/>
</dbReference>
<keyword evidence="3" id="KW-0808">Transferase</keyword>
<evidence type="ECO:0000259" key="8">
    <source>
        <dbReference type="Pfam" id="PF04413"/>
    </source>
</evidence>
<evidence type="ECO:0000256" key="3">
    <source>
        <dbReference type="ARBA" id="ARBA00022679"/>
    </source>
</evidence>
<keyword evidence="10" id="KW-1185">Reference proteome</keyword>
<dbReference type="InterPro" id="IPR007507">
    <property type="entry name" value="Glycos_transf_N"/>
</dbReference>
<reference evidence="9" key="1">
    <citation type="submission" date="2023-05" db="EMBL/GenBank/DDBJ databases">
        <title>Nepenthes gracilis genome sequencing.</title>
        <authorList>
            <person name="Fukushima K."/>
        </authorList>
    </citation>
    <scope>NUCLEOTIDE SEQUENCE</scope>
    <source>
        <strain evidence="9">SING2019-196</strain>
    </source>
</reference>
<dbReference type="PANTHER" id="PTHR42755:SF1">
    <property type="entry name" value="3-DEOXY-D-MANNO-OCTULOSONIC ACID TRANSFERASE, MITOCHONDRIAL-RELATED"/>
    <property type="match status" value="1"/>
</dbReference>
<evidence type="ECO:0000313" key="9">
    <source>
        <dbReference type="EMBL" id="GMH23176.1"/>
    </source>
</evidence>
<feature type="active site" description="Proton acceptor" evidence="6">
    <location>
        <position position="68"/>
    </location>
</feature>
<proteinExistence type="inferred from homology"/>
<dbReference type="PANTHER" id="PTHR42755">
    <property type="entry name" value="3-DEOXY-MANNO-OCTULOSONATE CYTIDYLYLTRANSFERASE"/>
    <property type="match status" value="1"/>
</dbReference>
<dbReference type="Proteomes" id="UP001279734">
    <property type="component" value="Unassembled WGS sequence"/>
</dbReference>
<evidence type="ECO:0000313" key="10">
    <source>
        <dbReference type="Proteomes" id="UP001279734"/>
    </source>
</evidence>
<name>A0AAD3Y126_NEPGR</name>
<comment type="catalytic activity">
    <reaction evidence="5">
        <text>lipid IVA (E. coli) + CMP-3-deoxy-beta-D-manno-octulosonate = alpha-Kdo-(2-&gt;6)-lipid IVA (E. coli) + CMP + H(+)</text>
        <dbReference type="Rhea" id="RHEA:28066"/>
        <dbReference type="ChEBI" id="CHEBI:15378"/>
        <dbReference type="ChEBI" id="CHEBI:58603"/>
        <dbReference type="ChEBI" id="CHEBI:60364"/>
        <dbReference type="ChEBI" id="CHEBI:60377"/>
        <dbReference type="ChEBI" id="CHEBI:85987"/>
        <dbReference type="EC" id="2.4.99.12"/>
    </reaction>
</comment>
<protein>
    <recommendedName>
        <fullName evidence="2">lipid IVA 3-deoxy-D-manno-octulosonic acid transferase</fullName>
        <ecNumber evidence="2">2.4.99.12</ecNumber>
    </recommendedName>
    <alternativeName>
        <fullName evidence="4">Lipid IV(A) 3-deoxy-D-manno-octulosonic acid transferase</fullName>
    </alternativeName>
</protein>
<comment type="caution">
    <text evidence="9">The sequence shown here is derived from an EMBL/GenBank/DDBJ whole genome shotgun (WGS) entry which is preliminary data.</text>
</comment>
<dbReference type="Gene3D" id="3.40.50.2000">
    <property type="entry name" value="Glycogen Phosphorylase B"/>
    <property type="match status" value="1"/>
</dbReference>
<evidence type="ECO:0000256" key="1">
    <source>
        <dbReference type="ARBA" id="ARBA00006380"/>
    </source>
</evidence>
<sequence>MSRERGKLVYKCYRALTTTLSPLLQIYLRWRKFRGLEHPTRWPERLGRASLPRPPGLLIWFHAVSLGEGMAAIPVIRSCVRKRPDLNILMTTTTVSAFEVLRNQLPSCVIYQFAPIDAPASLDAFLGHWKPNAIILVESELWPNLIMGASKSGIMLALINARISTKSLKRWSLPISYPLITLMLSKFALIVPLSMTEAIHFQLLQAPPFVISFSVDLKYAVEECETPKASLEHVGDLQVQLLDRMVWMASSIHKGEEKVILGVHEVLVQRYPNMVTIIVPRHPQHGQDIALELKTKGLNVAVRSHHDELTQRTNIYLVDTLGELRCFYRLATVAVVGGSFLPGLAGHNISEAAAAGCAVVIGPHIGQFSHMVSAMQRLNPLAVIQVSSKVDLISVLSELFGNPKILEARRSAAKQAFHSLSSGVVAHVWNLLSQHVLYKLFAQDGH</sequence>
<evidence type="ECO:0000256" key="7">
    <source>
        <dbReference type="PIRSR" id="PIRSR639901-2"/>
    </source>
</evidence>
<feature type="domain" description="3-deoxy-D-manno-octulosonic-acid transferase N-terminal" evidence="8">
    <location>
        <begin position="41"/>
        <end position="220"/>
    </location>
</feature>
<evidence type="ECO:0000256" key="5">
    <source>
        <dbReference type="ARBA" id="ARBA00049183"/>
    </source>
</evidence>
<dbReference type="FunFam" id="3.40.50.11720:FF:000001">
    <property type="entry name" value="3-deoxy-D-manno-octulosonic acid transferase"/>
    <property type="match status" value="1"/>
</dbReference>
<accession>A0AAD3Y126</accession>
<evidence type="ECO:0000256" key="6">
    <source>
        <dbReference type="PIRSR" id="PIRSR639901-1"/>
    </source>
</evidence>
<gene>
    <name evidence="9" type="ORF">Nepgr_025019</name>
</gene>
<dbReference type="InterPro" id="IPR039901">
    <property type="entry name" value="Kdotransferase"/>
</dbReference>
<dbReference type="Gene3D" id="3.40.50.11720">
    <property type="entry name" value="3-Deoxy-D-manno-octulosonic-acid transferase, N-terminal domain"/>
    <property type="match status" value="1"/>
</dbReference>
<dbReference type="EMBL" id="BSYO01000025">
    <property type="protein sequence ID" value="GMH23176.1"/>
    <property type="molecule type" value="Genomic_DNA"/>
</dbReference>
<dbReference type="GO" id="GO:0043842">
    <property type="term" value="F:Kdo transferase activity"/>
    <property type="evidence" value="ECO:0007669"/>
    <property type="project" value="UniProtKB-EC"/>
</dbReference>
<dbReference type="FunFam" id="3.40.50.2000:FF:000032">
    <property type="entry name" value="3-deoxy-D-manno-octulosonic acid transferase"/>
    <property type="match status" value="1"/>
</dbReference>
<dbReference type="AlphaFoldDB" id="A0AAD3Y126"/>
<dbReference type="Pfam" id="PF04413">
    <property type="entry name" value="Glycos_transf_N"/>
    <property type="match status" value="1"/>
</dbReference>